<feature type="compositionally biased region" description="Basic and acidic residues" evidence="1">
    <location>
        <begin position="63"/>
        <end position="90"/>
    </location>
</feature>
<evidence type="ECO:0000313" key="4">
    <source>
        <dbReference type="Proteomes" id="UP000267145"/>
    </source>
</evidence>
<feature type="chain" id="PRO_5018192243" evidence="2">
    <location>
        <begin position="22"/>
        <end position="123"/>
    </location>
</feature>
<dbReference type="RefSeq" id="XP_028497324.1">
    <property type="nucleotide sequence ID" value="XM_028637452.1"/>
</dbReference>
<dbReference type="Proteomes" id="UP000267145">
    <property type="component" value="Unassembled WGS sequence"/>
</dbReference>
<protein>
    <submittedName>
        <fullName evidence="3">Uncharacterized protein</fullName>
    </submittedName>
</protein>
<feature type="signal peptide" evidence="2">
    <location>
        <begin position="1"/>
        <end position="21"/>
    </location>
</feature>
<evidence type="ECO:0000256" key="2">
    <source>
        <dbReference type="SAM" id="SignalP"/>
    </source>
</evidence>
<comment type="caution">
    <text evidence="3">The sequence shown here is derived from an EMBL/GenBank/DDBJ whole genome shotgun (WGS) entry which is preliminary data.</text>
</comment>
<name>A0A3M9YHA3_9PEZI</name>
<dbReference type="GeneID" id="39606948"/>
<organism evidence="3 4">
    <name type="scientific">Verticillium nonalfalfae</name>
    <dbReference type="NCBI Taxonomy" id="1051616"/>
    <lineage>
        <taxon>Eukaryota</taxon>
        <taxon>Fungi</taxon>
        <taxon>Dikarya</taxon>
        <taxon>Ascomycota</taxon>
        <taxon>Pezizomycotina</taxon>
        <taxon>Sordariomycetes</taxon>
        <taxon>Hypocreomycetidae</taxon>
        <taxon>Glomerellales</taxon>
        <taxon>Plectosphaerellaceae</taxon>
        <taxon>Verticillium</taxon>
    </lineage>
</organism>
<keyword evidence="2" id="KW-0732">Signal</keyword>
<feature type="compositionally biased region" description="Basic and acidic residues" evidence="1">
    <location>
        <begin position="110"/>
        <end position="123"/>
    </location>
</feature>
<evidence type="ECO:0000256" key="1">
    <source>
        <dbReference type="SAM" id="MobiDB-lite"/>
    </source>
</evidence>
<sequence>MAPLGKIAILGIAALFIASSAVPLAGTTADDEVMDLYEQSAEVLNDNGRPAPVLKPRSASPGRGREQSRDGSPGRDQIWGRDRSREKSLDGGHGGGNGDYSRKRHQSNGGHKDNNESHSRDHN</sequence>
<gene>
    <name evidence="3" type="ORF">D7B24_003259</name>
</gene>
<proteinExistence type="predicted"/>
<accession>A0A3M9YHA3</accession>
<keyword evidence="4" id="KW-1185">Reference proteome</keyword>
<evidence type="ECO:0000313" key="3">
    <source>
        <dbReference type="EMBL" id="RNJ59166.1"/>
    </source>
</evidence>
<dbReference type="AlphaFoldDB" id="A0A3M9YHA3"/>
<feature type="region of interest" description="Disordered" evidence="1">
    <location>
        <begin position="43"/>
        <end position="123"/>
    </location>
</feature>
<reference evidence="3 4" key="1">
    <citation type="submission" date="2018-10" db="EMBL/GenBank/DDBJ databases">
        <title>Genome sequence of Verticillium nonalfalfae VnAa140.</title>
        <authorList>
            <person name="Stajich J.E."/>
            <person name="Kasson M.T."/>
        </authorList>
    </citation>
    <scope>NUCLEOTIDE SEQUENCE [LARGE SCALE GENOMIC DNA]</scope>
    <source>
        <strain evidence="3 4">VnAa140</strain>
    </source>
</reference>
<dbReference type="EMBL" id="RBVV01000019">
    <property type="protein sequence ID" value="RNJ59166.1"/>
    <property type="molecule type" value="Genomic_DNA"/>
</dbReference>